<comment type="catalytic activity">
    <reaction evidence="15">
        <text>tRNA(Phe) + L-phenylalanine + ATP = L-phenylalanyl-tRNA(Phe) + AMP + diphosphate + H(+)</text>
        <dbReference type="Rhea" id="RHEA:19413"/>
        <dbReference type="Rhea" id="RHEA-COMP:9668"/>
        <dbReference type="Rhea" id="RHEA-COMP:9699"/>
        <dbReference type="ChEBI" id="CHEBI:15378"/>
        <dbReference type="ChEBI" id="CHEBI:30616"/>
        <dbReference type="ChEBI" id="CHEBI:33019"/>
        <dbReference type="ChEBI" id="CHEBI:58095"/>
        <dbReference type="ChEBI" id="CHEBI:78442"/>
        <dbReference type="ChEBI" id="CHEBI:78531"/>
        <dbReference type="ChEBI" id="CHEBI:456215"/>
        <dbReference type="EC" id="6.1.1.20"/>
    </reaction>
</comment>
<dbReference type="Proteomes" id="UP000596661">
    <property type="component" value="Chromosome 3"/>
</dbReference>
<dbReference type="InterPro" id="IPR045864">
    <property type="entry name" value="aa-tRNA-synth_II/BPL/LPL"/>
</dbReference>
<dbReference type="Gene3D" id="3.60.10.10">
    <property type="entry name" value="Endonuclease/exonuclease/phosphatase"/>
    <property type="match status" value="1"/>
</dbReference>
<evidence type="ECO:0000256" key="1">
    <source>
        <dbReference type="ARBA" id="ARBA00001946"/>
    </source>
</evidence>
<dbReference type="InterPro" id="IPR043502">
    <property type="entry name" value="DNA/RNA_pol_sf"/>
</dbReference>
<feature type="domain" description="CCHC-type" evidence="17">
    <location>
        <begin position="110"/>
        <end position="125"/>
    </location>
</feature>
<dbReference type="InterPro" id="IPR036691">
    <property type="entry name" value="Endo/exonu/phosph_ase_sf"/>
</dbReference>
<dbReference type="CDD" id="cd06222">
    <property type="entry name" value="RNase_H_like"/>
    <property type="match status" value="1"/>
</dbReference>
<evidence type="ECO:0000256" key="11">
    <source>
        <dbReference type="ARBA" id="ARBA00022842"/>
    </source>
</evidence>
<dbReference type="InterPro" id="IPR026960">
    <property type="entry name" value="RVT-Znf"/>
</dbReference>
<name>A0A803P6D3_CANSA</name>
<evidence type="ECO:0000256" key="6">
    <source>
        <dbReference type="ARBA" id="ARBA00022490"/>
    </source>
</evidence>
<dbReference type="PANTHER" id="PTHR33116">
    <property type="entry name" value="REVERSE TRANSCRIPTASE ZINC-BINDING DOMAIN-CONTAINING PROTEIN-RELATED-RELATED"/>
    <property type="match status" value="1"/>
</dbReference>
<evidence type="ECO:0000313" key="20">
    <source>
        <dbReference type="EnsemblPlants" id="cds.evm.model.03.1709"/>
    </source>
</evidence>
<dbReference type="InterPro" id="IPR006195">
    <property type="entry name" value="aa-tRNA-synth_II"/>
</dbReference>
<dbReference type="GO" id="GO:0004826">
    <property type="term" value="F:phenylalanine-tRNA ligase activity"/>
    <property type="evidence" value="ECO:0007669"/>
    <property type="project" value="UniProtKB-EC"/>
</dbReference>
<dbReference type="SUPFAM" id="SSF56672">
    <property type="entry name" value="DNA/RNA polymerases"/>
    <property type="match status" value="1"/>
</dbReference>
<dbReference type="PANTHER" id="PTHR33116:SF86">
    <property type="entry name" value="REVERSE TRANSCRIPTASE DOMAIN-CONTAINING PROTEIN"/>
    <property type="match status" value="1"/>
</dbReference>
<dbReference type="SUPFAM" id="SSF55681">
    <property type="entry name" value="Class II aaRS and biotin synthetases"/>
    <property type="match status" value="1"/>
</dbReference>
<dbReference type="Gramene" id="evm.model.03.1709">
    <property type="protein sequence ID" value="cds.evm.model.03.1709"/>
    <property type="gene ID" value="evm.TU.03.1709"/>
</dbReference>
<keyword evidence="9" id="KW-0547">Nucleotide-binding</keyword>
<proteinExistence type="inferred from homology"/>
<dbReference type="InterPro" id="IPR002156">
    <property type="entry name" value="RNaseH_domain"/>
</dbReference>
<evidence type="ECO:0000256" key="10">
    <source>
        <dbReference type="ARBA" id="ARBA00022840"/>
    </source>
</evidence>
<keyword evidence="21" id="KW-1185">Reference proteome</keyword>
<keyword evidence="11" id="KW-0460">Magnesium</keyword>
<evidence type="ECO:0000259" key="17">
    <source>
        <dbReference type="PROSITE" id="PS50158"/>
    </source>
</evidence>
<reference evidence="20" key="2">
    <citation type="submission" date="2021-03" db="UniProtKB">
        <authorList>
            <consortium name="EnsemblPlants"/>
        </authorList>
    </citation>
    <scope>IDENTIFICATION</scope>
</reference>
<dbReference type="GO" id="GO:0005737">
    <property type="term" value="C:cytoplasm"/>
    <property type="evidence" value="ECO:0007669"/>
    <property type="project" value="UniProtKB-SubCell"/>
</dbReference>
<evidence type="ECO:0000256" key="12">
    <source>
        <dbReference type="ARBA" id="ARBA00022917"/>
    </source>
</evidence>
<keyword evidence="6" id="KW-0963">Cytoplasm</keyword>
<feature type="domain" description="Reverse transcriptase" evidence="19">
    <location>
        <begin position="891"/>
        <end position="1159"/>
    </location>
</feature>
<evidence type="ECO:0000256" key="2">
    <source>
        <dbReference type="ARBA" id="ARBA00004496"/>
    </source>
</evidence>
<evidence type="ECO:0000256" key="14">
    <source>
        <dbReference type="ARBA" id="ARBA00030612"/>
    </source>
</evidence>
<dbReference type="Pfam" id="PF13966">
    <property type="entry name" value="zf-RVT"/>
    <property type="match status" value="1"/>
</dbReference>
<organism evidence="20 21">
    <name type="scientific">Cannabis sativa</name>
    <name type="common">Hemp</name>
    <name type="synonym">Marijuana</name>
    <dbReference type="NCBI Taxonomy" id="3483"/>
    <lineage>
        <taxon>Eukaryota</taxon>
        <taxon>Viridiplantae</taxon>
        <taxon>Streptophyta</taxon>
        <taxon>Embryophyta</taxon>
        <taxon>Tracheophyta</taxon>
        <taxon>Spermatophyta</taxon>
        <taxon>Magnoliopsida</taxon>
        <taxon>eudicotyledons</taxon>
        <taxon>Gunneridae</taxon>
        <taxon>Pentapetalae</taxon>
        <taxon>rosids</taxon>
        <taxon>fabids</taxon>
        <taxon>Rosales</taxon>
        <taxon>Cannabaceae</taxon>
        <taxon>Cannabis</taxon>
    </lineage>
</organism>
<feature type="domain" description="Aminoacyl-transfer RNA synthetases class-II family profile" evidence="18">
    <location>
        <begin position="1990"/>
        <end position="2251"/>
    </location>
</feature>
<dbReference type="InterPro" id="IPR000477">
    <property type="entry name" value="RT_dom"/>
</dbReference>
<dbReference type="PROSITE" id="PS50878">
    <property type="entry name" value="RT_POL"/>
    <property type="match status" value="1"/>
</dbReference>
<keyword evidence="7" id="KW-0436">Ligase</keyword>
<keyword evidence="8" id="KW-0479">Metal-binding</keyword>
<dbReference type="InterPro" id="IPR040724">
    <property type="entry name" value="PheRS_DBD1"/>
</dbReference>
<keyword evidence="16" id="KW-0863">Zinc-finger</keyword>
<dbReference type="NCBIfam" id="NF003210">
    <property type="entry name" value="PRK04172.1"/>
    <property type="match status" value="1"/>
</dbReference>
<dbReference type="InterPro" id="IPR004529">
    <property type="entry name" value="Phe-tRNA-synth_IIc_asu"/>
</dbReference>
<comment type="similarity">
    <text evidence="3">Belongs to the class-II aminoacyl-tRNA synthetase family. Phe-tRNA synthetase alpha subunit type 2 subfamily.</text>
</comment>
<comment type="subcellular location">
    <subcellularLocation>
        <location evidence="2">Cytoplasm</location>
    </subcellularLocation>
</comment>
<dbReference type="Gene3D" id="3.30.420.10">
    <property type="entry name" value="Ribonuclease H-like superfamily/Ribonuclease H"/>
    <property type="match status" value="1"/>
</dbReference>
<dbReference type="Gene3D" id="1.10.10.2320">
    <property type="match status" value="1"/>
</dbReference>
<dbReference type="GO" id="GO:0005524">
    <property type="term" value="F:ATP binding"/>
    <property type="evidence" value="ECO:0007669"/>
    <property type="project" value="UniProtKB-KW"/>
</dbReference>
<keyword evidence="10" id="KW-0067">ATP-binding</keyword>
<keyword evidence="13" id="KW-0030">Aminoacyl-tRNA synthetase</keyword>
<evidence type="ECO:0000256" key="3">
    <source>
        <dbReference type="ARBA" id="ARBA00006703"/>
    </source>
</evidence>
<keyword evidence="16" id="KW-0862">Zinc</keyword>
<dbReference type="GO" id="GO:0006432">
    <property type="term" value="P:phenylalanyl-tRNA aminoacylation"/>
    <property type="evidence" value="ECO:0007669"/>
    <property type="project" value="InterPro"/>
</dbReference>
<evidence type="ECO:0000256" key="8">
    <source>
        <dbReference type="ARBA" id="ARBA00022723"/>
    </source>
</evidence>
<dbReference type="Gene3D" id="3.30.930.10">
    <property type="entry name" value="Bira Bifunctional Protein, Domain 2"/>
    <property type="match status" value="1"/>
</dbReference>
<dbReference type="CDD" id="cd01650">
    <property type="entry name" value="RT_nLTR_like"/>
    <property type="match status" value="1"/>
</dbReference>
<protein>
    <recommendedName>
        <fullName evidence="5">phenylalanine--tRNA ligase</fullName>
        <ecNumber evidence="5">6.1.1.20</ecNumber>
    </recommendedName>
    <alternativeName>
        <fullName evidence="14">Phenylalanyl-tRNA synthetase alpha subunit</fullName>
    </alternativeName>
</protein>
<evidence type="ECO:0000256" key="5">
    <source>
        <dbReference type="ARBA" id="ARBA00012814"/>
    </source>
</evidence>
<dbReference type="InterPro" id="IPR040725">
    <property type="entry name" value="PheRS_DBD3"/>
</dbReference>
<dbReference type="NCBIfam" id="TIGR00468">
    <property type="entry name" value="pheS"/>
    <property type="match status" value="1"/>
</dbReference>
<evidence type="ECO:0000259" key="19">
    <source>
        <dbReference type="PROSITE" id="PS50878"/>
    </source>
</evidence>
<dbReference type="Pfam" id="PF00078">
    <property type="entry name" value="RVT_1"/>
    <property type="match status" value="1"/>
</dbReference>
<dbReference type="PROSITE" id="PS50158">
    <property type="entry name" value="ZF_CCHC"/>
    <property type="match status" value="1"/>
</dbReference>
<dbReference type="Pfam" id="PF01409">
    <property type="entry name" value="tRNA-synt_2d"/>
    <property type="match status" value="1"/>
</dbReference>
<dbReference type="SUPFAM" id="SSF53098">
    <property type="entry name" value="Ribonuclease H-like"/>
    <property type="match status" value="1"/>
</dbReference>
<evidence type="ECO:0000256" key="9">
    <source>
        <dbReference type="ARBA" id="ARBA00022741"/>
    </source>
</evidence>
<dbReference type="PROSITE" id="PS50862">
    <property type="entry name" value="AA_TRNA_LIGASE_II"/>
    <property type="match status" value="1"/>
</dbReference>
<comment type="subunit">
    <text evidence="4">Tetramer of two alpha and two beta subunits.</text>
</comment>
<dbReference type="InterPro" id="IPR036397">
    <property type="entry name" value="RNaseH_sf"/>
</dbReference>
<reference evidence="20" key="1">
    <citation type="submission" date="2018-11" db="EMBL/GenBank/DDBJ databases">
        <authorList>
            <person name="Grassa J C."/>
        </authorList>
    </citation>
    <scope>NUCLEOTIDE SEQUENCE [LARGE SCALE GENOMIC DNA]</scope>
</reference>
<dbReference type="Pfam" id="PF18553">
    <property type="entry name" value="PheRS_DBD3"/>
    <property type="match status" value="1"/>
</dbReference>
<dbReference type="FunFam" id="3.30.930.10:FF:000033">
    <property type="entry name" value="Phenylalanine--tRNA ligase alpha subunit"/>
    <property type="match status" value="1"/>
</dbReference>
<dbReference type="GO" id="GO:0000049">
    <property type="term" value="F:tRNA binding"/>
    <property type="evidence" value="ECO:0007669"/>
    <property type="project" value="InterPro"/>
</dbReference>
<keyword evidence="12" id="KW-0648">Protein biosynthesis</keyword>
<sequence length="2257" mass="255656">MCDGFLVVKPMPDDGKWSSADLNSSPVWVRAYEIPPRYWTIKNANALAQKIGSVISIDRLWRNGFPTNEYVRFQVTIQLNKPIMVGVFLPMEEGVCLWCYFKYENLPCVCYRCGVVGHEESRCRRKRRMIADDFNRTVPMYGPWIRLGSRKKDCFSDYELYEQRELRDVRLQAEARDNLIPGGENFEPALIGTDLHMEAVIEAARRQKEVEPEIGDSSKAPVEGIVAEGSPSSLEIQSMEEGQNGPVVVANVHGKDSSTGGEVVALKHTDGISGPSITHSSNGKGKELAEVEKHHVEHLAMVFKASLGPNSKPAHKLSRPLRSRKDLDLTAKSVSRKEIRPLQVGKKRRIDSCEEDLSLLGSILHGVDSSNKKICPEGSLTSLKSQEYFSGSQGISEDGEGQYSNNNVTDGREEEGGFYLGRGGGPLHARQIPMLVVAWNCRGLGKPAAVNALRSLIRSANPDVIFLMETKKNSLEMEGIWQSLGFNNGVAVSSEGASGGLALFWRHGWHIQIMTMDLSKIVARFSGDRVSLDWIRCFTYAPPRRDDRVEFWNELGNFFDAQVDPWIVMGDLNSVLSSNEKVGGRPVTQAEGEGLRNFLFNHGAIDLVGMGTLFTWTNGQDEDHIIKEKLDRVIVSPEWLTHFKKAGVRNLSIRHSDHAPVILDTRMEREFFSTPFRYLDAWSRDSSCRKVIEDSWKLGVEGFQSFILCQKLKITAKALCEWNRLVFGFCQSKIKALEKLLIEVQNRPPSKDNLELEGSIMLELDEVEDRLESIWRQKSRDNWLHEGDKNSHFFHASIVVRRKRNHIWAIRQADGSLIEDRASIAHYFRSNFQALFSSSGDNVENDLSDLITASITREENLRLCSCPSEEEIKKIVWALPHLKSPGPDGFPVKFFKQYWDIVGNQVVDFVKEFFNNGNSALRPISLCNSIYKIVSKLLANRLSGVLDNLISPNQAAFIKGRNIAENSIIANEIVHDMKRRRGGNAFACIKCDMSKAYDRLEWNFLLKVLKAFGFSRHFCQMIMHCVSSVSFQVLLNGGITKKFFPKRGVRQGDPLSPLLFILCGEVLSRIFLAKEEEGCLKGFPIGQSGQSITHLMYADDLVVFLKAENNVLDSFLETMEKYCRWSGQMINVQKSKVYFSKNCSNVCSEDFLHKLGYEEMKRGEKFLGNPFLIKGRGAVDFDFITEKISKRLEGWRARLLSQAARTILVKNVLASILLYSMSTFLLPRKTTDAIDGILRKFWWKGNVQEGRFLALKAWDSMCKPKSCGGLGFRRSVDINFSLIAKLGWVMASNTQSLWKSVLLKKYCRHSDFLTTEIPASASLVARGIWATKDFIADNSVWAIGKNSQVNLWSGLWSSKDGVFCDSGDLNPMCKVDITAGDLMLNSGEGWDHNQLVIWLRPEAINRLEGVDFGTLLNEDKLHWKSSPDGSFSIKRAYWDLNRSRFFEKDAIGSRIWKLKMHERVKLFLWKLYQNSLPFGCKFREIFGSHPGLCMLCGESEGDTVSHFVTNCAISRQLWFSSCWNIRITNFSLVSGKDIVSWLIDPPFAQVMSTEEKAKFSLFGAILYFKLWGVRNENYHNKTSMSYDMIQSMVMRSYREHINIMSRATVQEGINRGPAAIHWGHPRPGRMKCYVDFASDNDASAVAGVIYDWEGSVKSFGAKKVTASSSFQGELEALAFGVEMARSFAAVGVDFHSDNWQLVNSLSTGRCLWWNASFSFNKILSELEGFNCSVSWISRSFNDSAHTLARWGLSHNCNGALRFWEITQNQTTMAEEAILGFLNHNTQISDSGQFAAQLGFDHNEVVNVIKSLHGFRYVDVQDIKKETWVLTDEGKTYAATASPEMLLFLAIPPQGITKDELQKKLDPAVYKIGCSQAAKNKWVELGKLVTRKVQQVEDKVKNLLLQIQDGKVVSQDDIKALKARKLIAQQIWKGYSVSKGPNYAPERKKVATDLTRENLQRGDWKELEFKEYNFTAKGLPIDGGHLHPLLKVRQQLKDIFRQMGFEEMPTNNFVESSFWNFDALFQPQQHPARDSHDTFFLQAPSTTNELPEDYVERVKCVHESGGYGSRGYGYDWKRAEADKNLLRTHTTAVSSRMLYALAQKPFVPKKYFSIDRVFRNEAVDRTHLAEFHQIEGLVCDRGLTLGDLLGVLHDFFSRLGMSKLKFKPAYNPYTEPSMEIFSYHEGFKKWVEVGNSGMFRPEMLLPMGLPEDVRVIAWGLSLERPTMILYGIDNIRDLFGSKIDLGLIKKNPLCRLGI</sequence>
<dbReference type="Gene3D" id="3.30.1370.240">
    <property type="match status" value="1"/>
</dbReference>
<dbReference type="InterPro" id="IPR002319">
    <property type="entry name" value="Phenylalanyl-tRNA_Synthase"/>
</dbReference>
<dbReference type="Pfam" id="PF14392">
    <property type="entry name" value="zf-CCHC_4"/>
    <property type="match status" value="1"/>
</dbReference>
<dbReference type="Pfam" id="PF18552">
    <property type="entry name" value="PheRS_DBD1"/>
    <property type="match status" value="1"/>
</dbReference>
<dbReference type="SUPFAM" id="SSF56219">
    <property type="entry name" value="DNase I-like"/>
    <property type="match status" value="1"/>
</dbReference>
<evidence type="ECO:0000256" key="4">
    <source>
        <dbReference type="ARBA" id="ARBA00011209"/>
    </source>
</evidence>
<dbReference type="EC" id="6.1.1.20" evidence="5"/>
<evidence type="ECO:0000256" key="16">
    <source>
        <dbReference type="PROSITE-ProRule" id="PRU00047"/>
    </source>
</evidence>
<dbReference type="Pfam" id="PF03372">
    <property type="entry name" value="Exo_endo_phos"/>
    <property type="match status" value="1"/>
</dbReference>
<dbReference type="EMBL" id="UZAU01000330">
    <property type="status" value="NOT_ANNOTATED_CDS"/>
    <property type="molecule type" value="Genomic_DNA"/>
</dbReference>
<dbReference type="GO" id="GO:0004523">
    <property type="term" value="F:RNA-DNA hybrid ribonuclease activity"/>
    <property type="evidence" value="ECO:0007669"/>
    <property type="project" value="InterPro"/>
</dbReference>
<evidence type="ECO:0000256" key="13">
    <source>
        <dbReference type="ARBA" id="ARBA00023146"/>
    </source>
</evidence>
<dbReference type="Gene3D" id="1.10.10.2330">
    <property type="match status" value="1"/>
</dbReference>
<dbReference type="GO" id="GO:0008270">
    <property type="term" value="F:zinc ion binding"/>
    <property type="evidence" value="ECO:0007669"/>
    <property type="project" value="UniProtKB-KW"/>
</dbReference>
<evidence type="ECO:0000256" key="15">
    <source>
        <dbReference type="ARBA" id="ARBA00049255"/>
    </source>
</evidence>
<comment type="cofactor">
    <cofactor evidence="1">
        <name>Mg(2+)</name>
        <dbReference type="ChEBI" id="CHEBI:18420"/>
    </cofactor>
</comment>
<dbReference type="EnsemblPlants" id="evm.model.03.1709">
    <property type="protein sequence ID" value="cds.evm.model.03.1709"/>
    <property type="gene ID" value="evm.TU.03.1709"/>
</dbReference>
<dbReference type="InterPro" id="IPR025836">
    <property type="entry name" value="Zn_knuckle_CX2CX4HX4C"/>
</dbReference>
<dbReference type="InterPro" id="IPR044730">
    <property type="entry name" value="RNase_H-like_dom_plant"/>
</dbReference>
<dbReference type="Pfam" id="PF13456">
    <property type="entry name" value="RVT_3"/>
    <property type="match status" value="1"/>
</dbReference>
<evidence type="ECO:0000259" key="18">
    <source>
        <dbReference type="PROSITE" id="PS50862"/>
    </source>
</evidence>
<dbReference type="CDD" id="cd00496">
    <property type="entry name" value="PheRS_alpha_core"/>
    <property type="match status" value="1"/>
</dbReference>
<dbReference type="InterPro" id="IPR005135">
    <property type="entry name" value="Endo/exonuclease/phosphatase"/>
</dbReference>
<evidence type="ECO:0000313" key="21">
    <source>
        <dbReference type="Proteomes" id="UP000596661"/>
    </source>
</evidence>
<accession>A0A803P6D3</accession>
<evidence type="ECO:0000256" key="7">
    <source>
        <dbReference type="ARBA" id="ARBA00022598"/>
    </source>
</evidence>
<dbReference type="InterPro" id="IPR012337">
    <property type="entry name" value="RNaseH-like_sf"/>
</dbReference>
<dbReference type="InterPro" id="IPR001878">
    <property type="entry name" value="Znf_CCHC"/>
</dbReference>